<dbReference type="PROSITE" id="PS51257">
    <property type="entry name" value="PROKAR_LIPOPROTEIN"/>
    <property type="match status" value="1"/>
</dbReference>
<feature type="transmembrane region" description="Helical" evidence="15">
    <location>
        <begin position="12"/>
        <end position="32"/>
    </location>
</feature>
<feature type="coiled-coil region" evidence="14">
    <location>
        <begin position="222"/>
        <end position="249"/>
    </location>
</feature>
<feature type="domain" description="HAMP" evidence="17">
    <location>
        <begin position="182"/>
        <end position="234"/>
    </location>
</feature>
<dbReference type="PANTHER" id="PTHR45528:SF1">
    <property type="entry name" value="SENSOR HISTIDINE KINASE CPXA"/>
    <property type="match status" value="1"/>
</dbReference>
<organism evidence="18 19">
    <name type="scientific">Listeria grayi FSL F6-1183</name>
    <dbReference type="NCBI Taxonomy" id="1265827"/>
    <lineage>
        <taxon>Bacteria</taxon>
        <taxon>Bacillati</taxon>
        <taxon>Bacillota</taxon>
        <taxon>Bacilli</taxon>
        <taxon>Bacillales</taxon>
        <taxon>Listeriaceae</taxon>
        <taxon>Listeria</taxon>
    </lineage>
</organism>
<dbReference type="SUPFAM" id="SSF55874">
    <property type="entry name" value="ATPase domain of HSP90 chaperone/DNA topoisomerase II/histidine kinase"/>
    <property type="match status" value="1"/>
</dbReference>
<evidence type="ECO:0000256" key="13">
    <source>
        <dbReference type="ARBA" id="ARBA00023136"/>
    </source>
</evidence>
<evidence type="ECO:0000256" key="8">
    <source>
        <dbReference type="ARBA" id="ARBA00022741"/>
    </source>
</evidence>
<dbReference type="Proteomes" id="UP000019251">
    <property type="component" value="Unassembled WGS sequence"/>
</dbReference>
<dbReference type="GO" id="GO:0000155">
    <property type="term" value="F:phosphorelay sensor kinase activity"/>
    <property type="evidence" value="ECO:0007669"/>
    <property type="project" value="InterPro"/>
</dbReference>
<dbReference type="SMART" id="SM00388">
    <property type="entry name" value="HisKA"/>
    <property type="match status" value="1"/>
</dbReference>
<dbReference type="Gene3D" id="6.10.340.10">
    <property type="match status" value="1"/>
</dbReference>
<evidence type="ECO:0000256" key="4">
    <source>
        <dbReference type="ARBA" id="ARBA00022475"/>
    </source>
</evidence>
<dbReference type="Pfam" id="PF00672">
    <property type="entry name" value="HAMP"/>
    <property type="match status" value="1"/>
</dbReference>
<dbReference type="PROSITE" id="PS50885">
    <property type="entry name" value="HAMP"/>
    <property type="match status" value="1"/>
</dbReference>
<evidence type="ECO:0000256" key="1">
    <source>
        <dbReference type="ARBA" id="ARBA00000085"/>
    </source>
</evidence>
<dbReference type="GO" id="GO:0005524">
    <property type="term" value="F:ATP binding"/>
    <property type="evidence" value="ECO:0007669"/>
    <property type="project" value="UniProtKB-KW"/>
</dbReference>
<evidence type="ECO:0000259" key="16">
    <source>
        <dbReference type="PROSITE" id="PS50109"/>
    </source>
</evidence>
<evidence type="ECO:0000256" key="10">
    <source>
        <dbReference type="ARBA" id="ARBA00022840"/>
    </source>
</evidence>
<dbReference type="Gene3D" id="3.30.565.10">
    <property type="entry name" value="Histidine kinase-like ATPase, C-terminal domain"/>
    <property type="match status" value="1"/>
</dbReference>
<keyword evidence="12" id="KW-0902">Two-component regulatory system</keyword>
<keyword evidence="9 18" id="KW-0418">Kinase</keyword>
<evidence type="ECO:0000256" key="15">
    <source>
        <dbReference type="SAM" id="Phobius"/>
    </source>
</evidence>
<evidence type="ECO:0000256" key="2">
    <source>
        <dbReference type="ARBA" id="ARBA00004651"/>
    </source>
</evidence>
<dbReference type="SUPFAM" id="SSF47384">
    <property type="entry name" value="Homodimeric domain of signal transducing histidine kinase"/>
    <property type="match status" value="1"/>
</dbReference>
<reference evidence="18 19" key="1">
    <citation type="submission" date="2012-12" db="EMBL/GenBank/DDBJ databases">
        <title>Novel taxa of Listeriaceae from agricultural environments in the United States.</title>
        <authorList>
            <person name="den Bakker H.C."/>
            <person name="Allred A."/>
            <person name="Warchocki S."/>
            <person name="Wright E.M."/>
            <person name="Burrell A."/>
            <person name="Nightingale K.K."/>
            <person name="Kephart D."/>
            <person name="Wiedmann M."/>
        </authorList>
    </citation>
    <scope>NUCLEOTIDE SEQUENCE [LARGE SCALE GENOMIC DNA]</scope>
    <source>
        <strain evidence="18 19">FSL F6-1183</strain>
    </source>
</reference>
<dbReference type="InterPro" id="IPR005467">
    <property type="entry name" value="His_kinase_dom"/>
</dbReference>
<dbReference type="SUPFAM" id="SSF158472">
    <property type="entry name" value="HAMP domain-like"/>
    <property type="match status" value="1"/>
</dbReference>
<dbReference type="EMBL" id="AODG01000004">
    <property type="protein sequence ID" value="EUJ29890.1"/>
    <property type="molecule type" value="Genomic_DNA"/>
</dbReference>
<dbReference type="InterPro" id="IPR004358">
    <property type="entry name" value="Sig_transdc_His_kin-like_C"/>
</dbReference>
<dbReference type="CDD" id="cd06225">
    <property type="entry name" value="HAMP"/>
    <property type="match status" value="1"/>
</dbReference>
<dbReference type="InterPro" id="IPR003660">
    <property type="entry name" value="HAMP_dom"/>
</dbReference>
<dbReference type="SMART" id="SM00387">
    <property type="entry name" value="HATPase_c"/>
    <property type="match status" value="1"/>
</dbReference>
<evidence type="ECO:0000256" key="7">
    <source>
        <dbReference type="ARBA" id="ARBA00022692"/>
    </source>
</evidence>
<dbReference type="InterPro" id="IPR003594">
    <property type="entry name" value="HATPase_dom"/>
</dbReference>
<dbReference type="CDD" id="cd00082">
    <property type="entry name" value="HisKA"/>
    <property type="match status" value="1"/>
</dbReference>
<comment type="catalytic activity">
    <reaction evidence="1">
        <text>ATP + protein L-histidine = ADP + protein N-phospho-L-histidine.</text>
        <dbReference type="EC" id="2.7.13.3"/>
    </reaction>
</comment>
<dbReference type="AlphaFoldDB" id="A0A829R8P0"/>
<keyword evidence="4" id="KW-1003">Cell membrane</keyword>
<dbReference type="Pfam" id="PF02518">
    <property type="entry name" value="HATPase_c"/>
    <property type="match status" value="1"/>
</dbReference>
<comment type="caution">
    <text evidence="18">The sequence shown here is derived from an EMBL/GenBank/DDBJ whole genome shotgun (WGS) entry which is preliminary data.</text>
</comment>
<dbReference type="RefSeq" id="WP_036103994.1">
    <property type="nucleotide sequence ID" value="NZ_AODG01000004.1"/>
</dbReference>
<evidence type="ECO:0000313" key="18">
    <source>
        <dbReference type="EMBL" id="EUJ29890.1"/>
    </source>
</evidence>
<gene>
    <name evidence="18" type="ORF">LMUR_02277</name>
</gene>
<keyword evidence="14" id="KW-0175">Coiled coil</keyword>
<evidence type="ECO:0000256" key="5">
    <source>
        <dbReference type="ARBA" id="ARBA00022553"/>
    </source>
</evidence>
<dbReference type="PANTHER" id="PTHR45528">
    <property type="entry name" value="SENSOR HISTIDINE KINASE CPXA"/>
    <property type="match status" value="1"/>
</dbReference>
<name>A0A829R8P0_LISGR</name>
<evidence type="ECO:0000313" key="19">
    <source>
        <dbReference type="Proteomes" id="UP000019251"/>
    </source>
</evidence>
<keyword evidence="5" id="KW-0597">Phosphoprotein</keyword>
<evidence type="ECO:0000256" key="12">
    <source>
        <dbReference type="ARBA" id="ARBA00023012"/>
    </source>
</evidence>
<keyword evidence="7 15" id="KW-0812">Transmembrane</keyword>
<dbReference type="EC" id="2.7.13.3" evidence="3"/>
<dbReference type="InterPro" id="IPR003661">
    <property type="entry name" value="HisK_dim/P_dom"/>
</dbReference>
<keyword evidence="10" id="KW-0067">ATP-binding</keyword>
<dbReference type="PRINTS" id="PR00344">
    <property type="entry name" value="BCTRLSENSOR"/>
</dbReference>
<dbReference type="PROSITE" id="PS50109">
    <property type="entry name" value="HIS_KIN"/>
    <property type="match status" value="1"/>
</dbReference>
<evidence type="ECO:0000256" key="6">
    <source>
        <dbReference type="ARBA" id="ARBA00022679"/>
    </source>
</evidence>
<keyword evidence="11 15" id="KW-1133">Transmembrane helix</keyword>
<accession>A0A829R8P0</accession>
<dbReference type="GO" id="GO:0005886">
    <property type="term" value="C:plasma membrane"/>
    <property type="evidence" value="ECO:0007669"/>
    <property type="project" value="UniProtKB-SubCell"/>
</dbReference>
<keyword evidence="6" id="KW-0808">Transferase</keyword>
<evidence type="ECO:0000259" key="17">
    <source>
        <dbReference type="PROSITE" id="PS50885"/>
    </source>
</evidence>
<evidence type="ECO:0000256" key="14">
    <source>
        <dbReference type="SAM" id="Coils"/>
    </source>
</evidence>
<evidence type="ECO:0000256" key="9">
    <source>
        <dbReference type="ARBA" id="ARBA00022777"/>
    </source>
</evidence>
<proteinExistence type="predicted"/>
<feature type="domain" description="Histidine kinase" evidence="16">
    <location>
        <begin position="249"/>
        <end position="465"/>
    </location>
</feature>
<dbReference type="Pfam" id="PF00512">
    <property type="entry name" value="HisKA"/>
    <property type="match status" value="1"/>
</dbReference>
<feature type="transmembrane region" description="Helical" evidence="15">
    <location>
        <begin position="161"/>
        <end position="180"/>
    </location>
</feature>
<sequence length="467" mass="53541">MRFKFQYQLFAVQFLSLLIACLLIGFLTSHFLKNYFFESSVNELSEYGVKIADDDLSKPVLDTYQRLLSVKNIHYTILKPNNQIVYPNFNRPLPPSFKISMAERKQLEKGKIISHQMDDRFNQTMSIVYIPILEQNELRGIIILNSPVSGTERVIGKINAYMFYTIIFSVVIALVISFLLSKMQVKRINRLRKATKTVTQGNYDIQLTSGQLDEIDDLTTDFNQMVQALARSKAEINRQEKRRRQFIADVSHEMRTPLTTISGLSEGLVNDLIPADQFPRSLALIEKEAKRLTKLVNENLDYERIISNKVHLQQTSFKVLPFLNTIKDQMLPLVKETGNEIKIDAPESLQIYADYDRLTQIVINVVKNSIQFTKKGTITLQAASNYKETLLTITDTGIGMDPGELTQIWERFYKADLSRTDTKYGEYGIGLTIVKQLVEQHHGRIEVKSKRGEGTTFSLYFPAPSVQ</sequence>
<dbReference type="FunFam" id="1.10.287.130:FF:000001">
    <property type="entry name" value="Two-component sensor histidine kinase"/>
    <property type="match status" value="1"/>
</dbReference>
<dbReference type="SMART" id="SM00304">
    <property type="entry name" value="HAMP"/>
    <property type="match status" value="1"/>
</dbReference>
<dbReference type="InterPro" id="IPR036097">
    <property type="entry name" value="HisK_dim/P_sf"/>
</dbReference>
<dbReference type="InterPro" id="IPR036890">
    <property type="entry name" value="HATPase_C_sf"/>
</dbReference>
<evidence type="ECO:0000256" key="3">
    <source>
        <dbReference type="ARBA" id="ARBA00012438"/>
    </source>
</evidence>
<dbReference type="Gene3D" id="1.10.287.130">
    <property type="match status" value="1"/>
</dbReference>
<evidence type="ECO:0000256" key="11">
    <source>
        <dbReference type="ARBA" id="ARBA00022989"/>
    </source>
</evidence>
<dbReference type="InterPro" id="IPR050398">
    <property type="entry name" value="HssS/ArlS-like"/>
</dbReference>
<keyword evidence="8" id="KW-0547">Nucleotide-binding</keyword>
<keyword evidence="13 15" id="KW-0472">Membrane</keyword>
<comment type="subcellular location">
    <subcellularLocation>
        <location evidence="2">Cell membrane</location>
        <topology evidence="2">Multi-pass membrane protein</topology>
    </subcellularLocation>
</comment>
<protein>
    <recommendedName>
        <fullName evidence="3">histidine kinase</fullName>
        <ecNumber evidence="3">2.7.13.3</ecNumber>
    </recommendedName>
</protein>
<dbReference type="FunFam" id="3.30.565.10:FF:000006">
    <property type="entry name" value="Sensor histidine kinase WalK"/>
    <property type="match status" value="1"/>
</dbReference>